<protein>
    <submittedName>
        <fullName evidence="2">Uncharacterized protein</fullName>
    </submittedName>
</protein>
<feature type="compositionally biased region" description="Basic residues" evidence="1">
    <location>
        <begin position="1"/>
        <end position="25"/>
    </location>
</feature>
<dbReference type="AlphaFoldDB" id="A0A4R5ADI4"/>
<reference evidence="2 3" key="1">
    <citation type="submission" date="2019-02" db="EMBL/GenBank/DDBJ databases">
        <title>Draft genome sequences of novel Actinobacteria.</title>
        <authorList>
            <person name="Sahin N."/>
            <person name="Ay H."/>
            <person name="Saygin H."/>
        </authorList>
    </citation>
    <scope>NUCLEOTIDE SEQUENCE [LARGE SCALE GENOMIC DNA]</scope>
    <source>
        <strain evidence="2 3">8K307</strain>
    </source>
</reference>
<proteinExistence type="predicted"/>
<evidence type="ECO:0000313" key="2">
    <source>
        <dbReference type="EMBL" id="TDD70503.1"/>
    </source>
</evidence>
<accession>A0A4R5ADI4</accession>
<evidence type="ECO:0000313" key="3">
    <source>
        <dbReference type="Proteomes" id="UP000295217"/>
    </source>
</evidence>
<keyword evidence="3" id="KW-1185">Reference proteome</keyword>
<feature type="region of interest" description="Disordered" evidence="1">
    <location>
        <begin position="1"/>
        <end position="48"/>
    </location>
</feature>
<dbReference type="EMBL" id="SMLB01000009">
    <property type="protein sequence ID" value="TDD70503.1"/>
    <property type="molecule type" value="Genomic_DNA"/>
</dbReference>
<sequence length="134" mass="14949">MPRRRRRRPRRRRPPARRPRARRQAAGRAAAAGRDARSTRTYQASPAVSRQRSWCSWQCSASAGRPASMALIDASTLPPTIIFVKNADPQSLTGRCRGCFFMTNFSPEGSAGCPFPAVTSPARPCWPRWARPAR</sequence>
<evidence type="ECO:0000256" key="1">
    <source>
        <dbReference type="SAM" id="MobiDB-lite"/>
    </source>
</evidence>
<comment type="caution">
    <text evidence="2">The sequence shown here is derived from an EMBL/GenBank/DDBJ whole genome shotgun (WGS) entry which is preliminary data.</text>
</comment>
<dbReference type="Proteomes" id="UP000295217">
    <property type="component" value="Unassembled WGS sequence"/>
</dbReference>
<organism evidence="2 3">
    <name type="scientific">Jiangella aurantiaca</name>
    <dbReference type="NCBI Taxonomy" id="2530373"/>
    <lineage>
        <taxon>Bacteria</taxon>
        <taxon>Bacillati</taxon>
        <taxon>Actinomycetota</taxon>
        <taxon>Actinomycetes</taxon>
        <taxon>Jiangellales</taxon>
        <taxon>Jiangellaceae</taxon>
        <taxon>Jiangella</taxon>
    </lineage>
</organism>
<gene>
    <name evidence="2" type="ORF">E1262_09705</name>
</gene>
<name>A0A4R5ADI4_9ACTN</name>
<feature type="compositionally biased region" description="Polar residues" evidence="1">
    <location>
        <begin position="39"/>
        <end position="48"/>
    </location>
</feature>